<dbReference type="AlphaFoldDB" id="A0A5K3EH91"/>
<dbReference type="WBParaSite" id="MCU_000290-RA">
    <property type="protein sequence ID" value="MCU_000290-RA"/>
    <property type="gene ID" value="MCU_000290"/>
</dbReference>
<accession>A0A5K3EH91</accession>
<name>A0A5K3EH91_MESCO</name>
<reference evidence="1" key="1">
    <citation type="submission" date="2019-11" db="UniProtKB">
        <authorList>
            <consortium name="WormBaseParasite"/>
        </authorList>
    </citation>
    <scope>IDENTIFICATION</scope>
</reference>
<evidence type="ECO:0000313" key="1">
    <source>
        <dbReference type="WBParaSite" id="MCU_000290-RA"/>
    </source>
</evidence>
<protein>
    <submittedName>
        <fullName evidence="1">NADH-quinone oxidoreductase subunit F</fullName>
    </submittedName>
</protein>
<organism evidence="1">
    <name type="scientific">Mesocestoides corti</name>
    <name type="common">Flatworm</name>
    <dbReference type="NCBI Taxonomy" id="53468"/>
    <lineage>
        <taxon>Eukaryota</taxon>
        <taxon>Metazoa</taxon>
        <taxon>Spiralia</taxon>
        <taxon>Lophotrochozoa</taxon>
        <taxon>Platyhelminthes</taxon>
        <taxon>Cestoda</taxon>
        <taxon>Eucestoda</taxon>
        <taxon>Cyclophyllidea</taxon>
        <taxon>Mesocestoididae</taxon>
        <taxon>Mesocestoides</taxon>
    </lineage>
</organism>
<proteinExistence type="predicted"/>
<sequence length="64" mass="6973">ILRDTVEATRPSGLAGALRLTTGHTCTTGEIGLHNPSNYFTVSKKAKTEIKGKLKDSVEVWNFL</sequence>